<dbReference type="InterPro" id="IPR035906">
    <property type="entry name" value="MetI-like_sf"/>
</dbReference>
<feature type="transmembrane region" description="Helical" evidence="8">
    <location>
        <begin position="275"/>
        <end position="298"/>
    </location>
</feature>
<protein>
    <submittedName>
        <fullName evidence="10">Peptide ABC transporter permease</fullName>
    </submittedName>
</protein>
<feature type="transmembrane region" description="Helical" evidence="8">
    <location>
        <begin position="175"/>
        <end position="191"/>
    </location>
</feature>
<evidence type="ECO:0000256" key="6">
    <source>
        <dbReference type="ARBA" id="ARBA00023136"/>
    </source>
</evidence>
<proteinExistence type="inferred from homology"/>
<feature type="transmembrane region" description="Helical" evidence="8">
    <location>
        <begin position="115"/>
        <end position="137"/>
    </location>
</feature>
<evidence type="ECO:0000256" key="4">
    <source>
        <dbReference type="ARBA" id="ARBA00022692"/>
    </source>
</evidence>
<dbReference type="InterPro" id="IPR050366">
    <property type="entry name" value="BP-dependent_transpt_permease"/>
</dbReference>
<reference evidence="11" key="1">
    <citation type="submission" date="2015-07" db="EMBL/GenBank/DDBJ databases">
        <title>Fjat-10053 dsm26.</title>
        <authorList>
            <person name="Liu B."/>
            <person name="Wang J."/>
            <person name="Zhu Y."/>
            <person name="Liu G."/>
            <person name="Chen Q."/>
            <person name="Chen Z."/>
            <person name="Lan J."/>
            <person name="Che J."/>
            <person name="Ge C."/>
            <person name="Shi H."/>
            <person name="Pan Z."/>
            <person name="Liu X."/>
        </authorList>
    </citation>
    <scope>NUCLEOTIDE SEQUENCE [LARGE SCALE GENOMIC DNA]</scope>
    <source>
        <strain evidence="11">DSM 26</strain>
    </source>
</reference>
<dbReference type="Pfam" id="PF00528">
    <property type="entry name" value="BPD_transp_1"/>
    <property type="match status" value="1"/>
</dbReference>
<keyword evidence="11" id="KW-1185">Reference proteome</keyword>
<dbReference type="CDD" id="cd06261">
    <property type="entry name" value="TM_PBP2"/>
    <property type="match status" value="1"/>
</dbReference>
<feature type="transmembrane region" description="Helical" evidence="8">
    <location>
        <begin position="149"/>
        <end position="169"/>
    </location>
</feature>
<dbReference type="AlphaFoldDB" id="A0A0L0QK99"/>
<evidence type="ECO:0000256" key="9">
    <source>
        <dbReference type="SAM" id="MobiDB-lite"/>
    </source>
</evidence>
<evidence type="ECO:0000313" key="11">
    <source>
        <dbReference type="Proteomes" id="UP000036780"/>
    </source>
</evidence>
<comment type="caution">
    <text evidence="10">The sequence shown here is derived from an EMBL/GenBank/DDBJ whole genome shotgun (WGS) entry which is preliminary data.</text>
</comment>
<dbReference type="OrthoDB" id="9797472at2"/>
<sequence length="311" mass="33847">MSAEKNNKQGQQLPLTNPATLDSHIDEDDIEETSPWKDTCKHLQKNRFAITGFLIILFFVLFGLLAPLLTSYSYQGQDLANRLQPPSSEHWFGTDDVGRDIFTRIAYGARVSLQVGFFAVTGALVFGTLLGMIAGYFGRWIDTIISRIFDILLAFPSILLAIAVVAILGASLQNALIAIAIINIPIFGRIVRSKVISLREEEFIMAARAQGMKNGRIIFHHILPNSAAPIIVQATLGFGTAILDAAALGFLGLGAQPPTPEWGAMLAGSRDFIQLAPWTLIFPGISIMLVVLGFNLIGDGLRDALDPKMKN</sequence>
<dbReference type="PANTHER" id="PTHR43386:SF1">
    <property type="entry name" value="D,D-DIPEPTIDE TRANSPORT SYSTEM PERMEASE PROTEIN DDPC-RELATED"/>
    <property type="match status" value="1"/>
</dbReference>
<name>A0A0L0QK99_VIRPA</name>
<keyword evidence="6 8" id="KW-0472">Membrane</keyword>
<evidence type="ECO:0000256" key="8">
    <source>
        <dbReference type="RuleBase" id="RU363032"/>
    </source>
</evidence>
<organism evidence="10 11">
    <name type="scientific">Virgibacillus pantothenticus</name>
    <dbReference type="NCBI Taxonomy" id="1473"/>
    <lineage>
        <taxon>Bacteria</taxon>
        <taxon>Bacillati</taxon>
        <taxon>Bacillota</taxon>
        <taxon>Bacilli</taxon>
        <taxon>Bacillales</taxon>
        <taxon>Bacillaceae</taxon>
        <taxon>Virgibacillus</taxon>
    </lineage>
</organism>
<dbReference type="InterPro" id="IPR000515">
    <property type="entry name" value="MetI-like"/>
</dbReference>
<keyword evidence="2 8" id="KW-0813">Transport</keyword>
<keyword evidence="3" id="KW-1003">Cell membrane</keyword>
<feature type="region of interest" description="Disordered" evidence="9">
    <location>
        <begin position="1"/>
        <end position="22"/>
    </location>
</feature>
<feature type="compositionally biased region" description="Polar residues" evidence="9">
    <location>
        <begin position="8"/>
        <end position="20"/>
    </location>
</feature>
<dbReference type="GO" id="GO:0005886">
    <property type="term" value="C:plasma membrane"/>
    <property type="evidence" value="ECO:0007669"/>
    <property type="project" value="UniProtKB-SubCell"/>
</dbReference>
<feature type="transmembrane region" description="Helical" evidence="8">
    <location>
        <begin position="230"/>
        <end position="255"/>
    </location>
</feature>
<feature type="transmembrane region" description="Helical" evidence="8">
    <location>
        <begin position="48"/>
        <end position="69"/>
    </location>
</feature>
<dbReference type="Gene3D" id="1.10.3720.10">
    <property type="entry name" value="MetI-like"/>
    <property type="match status" value="1"/>
</dbReference>
<dbReference type="PATRIC" id="fig|1473.5.peg.552"/>
<comment type="similarity">
    <text evidence="7">Belongs to the binding-protein-dependent transport system permease family. OppBC subfamily.</text>
</comment>
<evidence type="ECO:0000256" key="2">
    <source>
        <dbReference type="ARBA" id="ARBA00022448"/>
    </source>
</evidence>
<gene>
    <name evidence="10" type="ORF">AFK71_10240</name>
</gene>
<accession>A0A0L0QK99</accession>
<evidence type="ECO:0000313" key="10">
    <source>
        <dbReference type="EMBL" id="KNE18949.1"/>
    </source>
</evidence>
<comment type="subcellular location">
    <subcellularLocation>
        <location evidence="1 8">Cell membrane</location>
        <topology evidence="1 8">Multi-pass membrane protein</topology>
    </subcellularLocation>
</comment>
<evidence type="ECO:0000256" key="7">
    <source>
        <dbReference type="ARBA" id="ARBA00024202"/>
    </source>
</evidence>
<dbReference type="SUPFAM" id="SSF161098">
    <property type="entry name" value="MetI-like"/>
    <property type="match status" value="1"/>
</dbReference>
<keyword evidence="4 8" id="KW-0812">Transmembrane</keyword>
<keyword evidence="5 8" id="KW-1133">Transmembrane helix</keyword>
<dbReference type="PANTHER" id="PTHR43386">
    <property type="entry name" value="OLIGOPEPTIDE TRANSPORT SYSTEM PERMEASE PROTEIN APPC"/>
    <property type="match status" value="1"/>
</dbReference>
<dbReference type="NCBIfam" id="NF045474">
    <property type="entry name" value="Opp2C"/>
    <property type="match status" value="1"/>
</dbReference>
<dbReference type="RefSeq" id="WP_050351446.1">
    <property type="nucleotide sequence ID" value="NZ_BOSN01000003.1"/>
</dbReference>
<dbReference type="PROSITE" id="PS50928">
    <property type="entry name" value="ABC_TM1"/>
    <property type="match status" value="1"/>
</dbReference>
<dbReference type="GO" id="GO:0055085">
    <property type="term" value="P:transmembrane transport"/>
    <property type="evidence" value="ECO:0007669"/>
    <property type="project" value="InterPro"/>
</dbReference>
<evidence type="ECO:0000256" key="3">
    <source>
        <dbReference type="ARBA" id="ARBA00022475"/>
    </source>
</evidence>
<dbReference type="EMBL" id="LGTO01000007">
    <property type="protein sequence ID" value="KNE18949.1"/>
    <property type="molecule type" value="Genomic_DNA"/>
</dbReference>
<dbReference type="GeneID" id="66871940"/>
<dbReference type="InterPro" id="IPR025966">
    <property type="entry name" value="OppC_N"/>
</dbReference>
<dbReference type="InterPro" id="IPR053385">
    <property type="entry name" value="ABC_transport_permease"/>
</dbReference>
<dbReference type="Proteomes" id="UP000036780">
    <property type="component" value="Unassembled WGS sequence"/>
</dbReference>
<dbReference type="Pfam" id="PF12911">
    <property type="entry name" value="OppC_N"/>
    <property type="match status" value="1"/>
</dbReference>
<evidence type="ECO:0000256" key="5">
    <source>
        <dbReference type="ARBA" id="ARBA00022989"/>
    </source>
</evidence>
<evidence type="ECO:0000256" key="1">
    <source>
        <dbReference type="ARBA" id="ARBA00004651"/>
    </source>
</evidence>